<evidence type="ECO:0000313" key="1">
    <source>
        <dbReference type="EnsemblPlants" id="Zm00001eb398760_P001"/>
    </source>
</evidence>
<evidence type="ECO:0000313" key="2">
    <source>
        <dbReference type="Proteomes" id="UP000007305"/>
    </source>
</evidence>
<dbReference type="InParanoid" id="A0A804UK84"/>
<sequence length="197" mass="21102">GPQRRDVGLERVAGHRHELPRQRDARLAGLVLALVHAVEALVGGALVGAHRVEQPVLGAPGVRAPVGQQRRGPAHAEDAVGEEHGAVVAEVPVEGDVLGAEHHGVRSGVRLEHVLGEVDGDEAGAAPHAAEVERLDVLPHPVVVDDHGRQRRRRVEEAAVDDEDAHVAARVDPRGLEQRVQAPEHDRLGLLPRLRHV</sequence>
<accession>A0A804UK84</accession>
<organism evidence="1 2">
    <name type="scientific">Zea mays</name>
    <name type="common">Maize</name>
    <dbReference type="NCBI Taxonomy" id="4577"/>
    <lineage>
        <taxon>Eukaryota</taxon>
        <taxon>Viridiplantae</taxon>
        <taxon>Streptophyta</taxon>
        <taxon>Embryophyta</taxon>
        <taxon>Tracheophyta</taxon>
        <taxon>Spermatophyta</taxon>
        <taxon>Magnoliopsida</taxon>
        <taxon>Liliopsida</taxon>
        <taxon>Poales</taxon>
        <taxon>Poaceae</taxon>
        <taxon>PACMAD clade</taxon>
        <taxon>Panicoideae</taxon>
        <taxon>Andropogonodae</taxon>
        <taxon>Andropogoneae</taxon>
        <taxon>Tripsacinae</taxon>
        <taxon>Zea</taxon>
    </lineage>
</organism>
<reference evidence="1" key="3">
    <citation type="submission" date="2021-05" db="UniProtKB">
        <authorList>
            <consortium name="EnsemblPlants"/>
        </authorList>
    </citation>
    <scope>IDENTIFICATION</scope>
    <source>
        <strain evidence="1">cv. B73</strain>
    </source>
</reference>
<dbReference type="Proteomes" id="UP000007305">
    <property type="component" value="Chromosome 9"/>
</dbReference>
<protein>
    <submittedName>
        <fullName evidence="1">Uncharacterized protein</fullName>
    </submittedName>
</protein>
<keyword evidence="2" id="KW-1185">Reference proteome</keyword>
<reference evidence="2" key="1">
    <citation type="journal article" date="2009" name="Science">
        <title>The B73 maize genome: complexity, diversity, and dynamics.</title>
        <authorList>
            <person name="Schnable P.S."/>
            <person name="Ware D."/>
            <person name="Fulton R.S."/>
            <person name="Stein J.C."/>
            <person name="Wei F."/>
            <person name="Pasternak S."/>
            <person name="Liang C."/>
            <person name="Zhang J."/>
            <person name="Fulton L."/>
            <person name="Graves T.A."/>
            <person name="Minx P."/>
            <person name="Reily A.D."/>
            <person name="Courtney L."/>
            <person name="Kruchowski S.S."/>
            <person name="Tomlinson C."/>
            <person name="Strong C."/>
            <person name="Delehaunty K."/>
            <person name="Fronick C."/>
            <person name="Courtney B."/>
            <person name="Rock S.M."/>
            <person name="Belter E."/>
            <person name="Du F."/>
            <person name="Kim K."/>
            <person name="Abbott R.M."/>
            <person name="Cotton M."/>
            <person name="Levy A."/>
            <person name="Marchetto P."/>
            <person name="Ochoa K."/>
            <person name="Jackson S.M."/>
            <person name="Gillam B."/>
            <person name="Chen W."/>
            <person name="Yan L."/>
            <person name="Higginbotham J."/>
            <person name="Cardenas M."/>
            <person name="Waligorski J."/>
            <person name="Applebaum E."/>
            <person name="Phelps L."/>
            <person name="Falcone J."/>
            <person name="Kanchi K."/>
            <person name="Thane T."/>
            <person name="Scimone A."/>
            <person name="Thane N."/>
            <person name="Henke J."/>
            <person name="Wang T."/>
            <person name="Ruppert J."/>
            <person name="Shah N."/>
            <person name="Rotter K."/>
            <person name="Hodges J."/>
            <person name="Ingenthron E."/>
            <person name="Cordes M."/>
            <person name="Kohlberg S."/>
            <person name="Sgro J."/>
            <person name="Delgado B."/>
            <person name="Mead K."/>
            <person name="Chinwalla A."/>
            <person name="Leonard S."/>
            <person name="Crouse K."/>
            <person name="Collura K."/>
            <person name="Kudrna D."/>
            <person name="Currie J."/>
            <person name="He R."/>
            <person name="Angelova A."/>
            <person name="Rajasekar S."/>
            <person name="Mueller T."/>
            <person name="Lomeli R."/>
            <person name="Scara G."/>
            <person name="Ko A."/>
            <person name="Delaney K."/>
            <person name="Wissotski M."/>
            <person name="Lopez G."/>
            <person name="Campos D."/>
            <person name="Braidotti M."/>
            <person name="Ashley E."/>
            <person name="Golser W."/>
            <person name="Kim H."/>
            <person name="Lee S."/>
            <person name="Lin J."/>
            <person name="Dujmic Z."/>
            <person name="Kim W."/>
            <person name="Talag J."/>
            <person name="Zuccolo A."/>
            <person name="Fan C."/>
            <person name="Sebastian A."/>
            <person name="Kramer M."/>
            <person name="Spiegel L."/>
            <person name="Nascimento L."/>
            <person name="Zutavern T."/>
            <person name="Miller B."/>
            <person name="Ambroise C."/>
            <person name="Muller S."/>
            <person name="Spooner W."/>
            <person name="Narechania A."/>
            <person name="Ren L."/>
            <person name="Wei S."/>
            <person name="Kumari S."/>
            <person name="Faga B."/>
            <person name="Levy M.J."/>
            <person name="McMahan L."/>
            <person name="Van Buren P."/>
            <person name="Vaughn M.W."/>
            <person name="Ying K."/>
            <person name="Yeh C.-T."/>
            <person name="Emrich S.J."/>
            <person name="Jia Y."/>
            <person name="Kalyanaraman A."/>
            <person name="Hsia A.-P."/>
            <person name="Barbazuk W.B."/>
            <person name="Baucom R.S."/>
            <person name="Brutnell T.P."/>
            <person name="Carpita N.C."/>
            <person name="Chaparro C."/>
            <person name="Chia J.-M."/>
            <person name="Deragon J.-M."/>
            <person name="Estill J.C."/>
            <person name="Fu Y."/>
            <person name="Jeddeloh J.A."/>
            <person name="Han Y."/>
            <person name="Lee H."/>
            <person name="Li P."/>
            <person name="Lisch D.R."/>
            <person name="Liu S."/>
            <person name="Liu Z."/>
            <person name="Nagel D.H."/>
            <person name="McCann M.C."/>
            <person name="SanMiguel P."/>
            <person name="Myers A.M."/>
            <person name="Nettleton D."/>
            <person name="Nguyen J."/>
            <person name="Penning B.W."/>
            <person name="Ponnala L."/>
            <person name="Schneider K.L."/>
            <person name="Schwartz D.C."/>
            <person name="Sharma A."/>
            <person name="Soderlund C."/>
            <person name="Springer N.M."/>
            <person name="Sun Q."/>
            <person name="Wang H."/>
            <person name="Waterman M."/>
            <person name="Westerman R."/>
            <person name="Wolfgruber T.K."/>
            <person name="Yang L."/>
            <person name="Yu Y."/>
            <person name="Zhang L."/>
            <person name="Zhou S."/>
            <person name="Zhu Q."/>
            <person name="Bennetzen J.L."/>
            <person name="Dawe R.K."/>
            <person name="Jiang J."/>
            <person name="Jiang N."/>
            <person name="Presting G.G."/>
            <person name="Wessler S.R."/>
            <person name="Aluru S."/>
            <person name="Martienssen R.A."/>
            <person name="Clifton S.W."/>
            <person name="McCombie W.R."/>
            <person name="Wing R.A."/>
            <person name="Wilson R.K."/>
        </authorList>
    </citation>
    <scope>NUCLEOTIDE SEQUENCE [LARGE SCALE GENOMIC DNA]</scope>
    <source>
        <strain evidence="2">cv. B73</strain>
    </source>
</reference>
<dbReference type="Gramene" id="Zm00001eb398760_T001">
    <property type="protein sequence ID" value="Zm00001eb398760_P001"/>
    <property type="gene ID" value="Zm00001eb398760"/>
</dbReference>
<dbReference type="AlphaFoldDB" id="A0A804UK84"/>
<reference evidence="1" key="2">
    <citation type="submission" date="2019-07" db="EMBL/GenBank/DDBJ databases">
        <authorList>
            <person name="Seetharam A."/>
            <person name="Woodhouse M."/>
            <person name="Cannon E."/>
        </authorList>
    </citation>
    <scope>NUCLEOTIDE SEQUENCE [LARGE SCALE GENOMIC DNA]</scope>
    <source>
        <strain evidence="1">cv. B73</strain>
    </source>
</reference>
<name>A0A804UK84_MAIZE</name>
<dbReference type="EnsemblPlants" id="Zm00001eb398760_T001">
    <property type="protein sequence ID" value="Zm00001eb398760_P001"/>
    <property type="gene ID" value="Zm00001eb398760"/>
</dbReference>
<proteinExistence type="predicted"/>